<dbReference type="eggNOG" id="ENOG502RZ62">
    <property type="taxonomic scope" value="Eukaryota"/>
</dbReference>
<feature type="transmembrane region" description="Helical" evidence="7">
    <location>
        <begin position="63"/>
        <end position="85"/>
    </location>
</feature>
<accession>A0A067DEV7</accession>
<dbReference type="GO" id="GO:0005783">
    <property type="term" value="C:endoplasmic reticulum"/>
    <property type="evidence" value="ECO:0000318"/>
    <property type="project" value="GO_Central"/>
</dbReference>
<dbReference type="PaxDb" id="2711-XP_006469694.1"/>
<comment type="similarity">
    <text evidence="2">Belongs to the TMEM97/sigma-2 receptor family.</text>
</comment>
<reference evidence="9 10" key="1">
    <citation type="submission" date="2014-04" db="EMBL/GenBank/DDBJ databases">
        <authorList>
            <consortium name="International Citrus Genome Consortium"/>
            <person name="Gmitter F."/>
            <person name="Chen C."/>
            <person name="Farmerie W."/>
            <person name="Harkins T."/>
            <person name="Desany B."/>
            <person name="Mohiuddin M."/>
            <person name="Kodira C."/>
            <person name="Borodovsky M."/>
            <person name="Lomsadze A."/>
            <person name="Burns P."/>
            <person name="Jenkins J."/>
            <person name="Prochnik S."/>
            <person name="Shu S."/>
            <person name="Chapman J."/>
            <person name="Pitluck S."/>
            <person name="Schmutz J."/>
            <person name="Rokhsar D."/>
        </authorList>
    </citation>
    <scope>NUCLEOTIDE SEQUENCE</scope>
</reference>
<evidence type="ECO:0000256" key="5">
    <source>
        <dbReference type="ARBA" id="ARBA00022989"/>
    </source>
</evidence>
<dbReference type="PROSITE" id="PS51751">
    <property type="entry name" value="EXPERA"/>
    <property type="match status" value="1"/>
</dbReference>
<dbReference type="Proteomes" id="UP000027120">
    <property type="component" value="Unassembled WGS sequence"/>
</dbReference>
<evidence type="ECO:0000256" key="6">
    <source>
        <dbReference type="ARBA" id="ARBA00023136"/>
    </source>
</evidence>
<name>A0A067DEV7_CITSI</name>
<keyword evidence="6 7" id="KW-0472">Membrane</keyword>
<evidence type="ECO:0000313" key="9">
    <source>
        <dbReference type="EMBL" id="KDO41378.1"/>
    </source>
</evidence>
<protein>
    <recommendedName>
        <fullName evidence="8">EXPERA domain-containing protein</fullName>
    </recommendedName>
</protein>
<comment type="subcellular location">
    <subcellularLocation>
        <location evidence="1">Endoplasmic reticulum membrane</location>
        <topology evidence="1">Multi-pass membrane protein</topology>
    </subcellularLocation>
</comment>
<dbReference type="KEGG" id="cit:102612719"/>
<keyword evidence="3 7" id="KW-0812">Transmembrane</keyword>
<evidence type="ECO:0000256" key="4">
    <source>
        <dbReference type="ARBA" id="ARBA00022824"/>
    </source>
</evidence>
<keyword evidence="10" id="KW-1185">Reference proteome</keyword>
<dbReference type="SMR" id="A0A067DEV7"/>
<dbReference type="PANTHER" id="PTHR31204">
    <property type="entry name" value="SIGMA INTRACELLULAR RECEPTOR 2"/>
    <property type="match status" value="1"/>
</dbReference>
<keyword evidence="4" id="KW-0256">Endoplasmic reticulum</keyword>
<evidence type="ECO:0000256" key="7">
    <source>
        <dbReference type="PIRNR" id="PIRNR031032"/>
    </source>
</evidence>
<dbReference type="InterPro" id="IPR016964">
    <property type="entry name" value="Sigma2_recept"/>
</dbReference>
<dbReference type="PANTHER" id="PTHR31204:SF1">
    <property type="entry name" value="SIGMA INTRACELLULAR RECEPTOR 2"/>
    <property type="match status" value="1"/>
</dbReference>
<keyword evidence="5 7" id="KW-1133">Transmembrane helix</keyword>
<dbReference type="EMBL" id="KK785650">
    <property type="protein sequence ID" value="KDO41378.1"/>
    <property type="molecule type" value="Genomic_DNA"/>
</dbReference>
<dbReference type="Pfam" id="PF05241">
    <property type="entry name" value="EBP"/>
    <property type="match status" value="1"/>
</dbReference>
<gene>
    <name evidence="9" type="ORF">CISIN_1g030942mg</name>
</gene>
<feature type="transmembrane region" description="Helical" evidence="7">
    <location>
        <begin position="92"/>
        <end position="113"/>
    </location>
</feature>
<sequence>MGAFVKLIDAILFVFFVAIALAVPLIDAQACLPVNFYPPFLVDLKTWYTDEYGDYLFTEKPHFFVGIMWLQLLFQWPLALVNIFAILTSKSWLNTTCLIYGSSVLTSMAAVLAELMGSGKAKDELITIYCPFMGLAVLAFLRGLVGQSSKTTSFNIGKRPALARKKKA</sequence>
<proteinExistence type="inferred from homology"/>
<dbReference type="PIRSF" id="PIRSF031032">
    <property type="entry name" value="TMP_97_prd"/>
    <property type="match status" value="1"/>
</dbReference>
<organism evidence="9 10">
    <name type="scientific">Citrus sinensis</name>
    <name type="common">Sweet orange</name>
    <name type="synonym">Citrus aurantium var. sinensis</name>
    <dbReference type="NCBI Taxonomy" id="2711"/>
    <lineage>
        <taxon>Eukaryota</taxon>
        <taxon>Viridiplantae</taxon>
        <taxon>Streptophyta</taxon>
        <taxon>Embryophyta</taxon>
        <taxon>Tracheophyta</taxon>
        <taxon>Spermatophyta</taxon>
        <taxon>Magnoliopsida</taxon>
        <taxon>eudicotyledons</taxon>
        <taxon>Gunneridae</taxon>
        <taxon>Pentapetalae</taxon>
        <taxon>rosids</taxon>
        <taxon>malvids</taxon>
        <taxon>Sapindales</taxon>
        <taxon>Rutaceae</taxon>
        <taxon>Aurantioideae</taxon>
        <taxon>Citrus</taxon>
    </lineage>
</organism>
<evidence type="ECO:0000313" key="10">
    <source>
        <dbReference type="Proteomes" id="UP000027120"/>
    </source>
</evidence>
<feature type="domain" description="EXPERA" evidence="8">
    <location>
        <begin position="8"/>
        <end position="140"/>
    </location>
</feature>
<evidence type="ECO:0000256" key="3">
    <source>
        <dbReference type="ARBA" id="ARBA00022692"/>
    </source>
</evidence>
<evidence type="ECO:0000256" key="1">
    <source>
        <dbReference type="ARBA" id="ARBA00004477"/>
    </source>
</evidence>
<evidence type="ECO:0000259" key="8">
    <source>
        <dbReference type="PROSITE" id="PS51751"/>
    </source>
</evidence>
<evidence type="ECO:0000256" key="2">
    <source>
        <dbReference type="ARBA" id="ARBA00009096"/>
    </source>
</evidence>
<feature type="transmembrane region" description="Helical" evidence="7">
    <location>
        <begin position="125"/>
        <end position="145"/>
    </location>
</feature>
<dbReference type="OrthoDB" id="433124at2759"/>
<dbReference type="InterPro" id="IPR033118">
    <property type="entry name" value="EXPERA"/>
</dbReference>
<dbReference type="InterPro" id="IPR051987">
    <property type="entry name" value="Sigma-2_receptor-like"/>
</dbReference>
<dbReference type="GO" id="GO:0005789">
    <property type="term" value="C:endoplasmic reticulum membrane"/>
    <property type="evidence" value="ECO:0007669"/>
    <property type="project" value="UniProtKB-SubCell"/>
</dbReference>
<dbReference type="AlphaFoldDB" id="A0A067DEV7"/>